<sequence>MSYMYGYTQTVTPYLGYNFCYDLVFGSVRRLHCTWLVSRTRVFSDGVDDLDSGEWIHLKRGEDFGKCGPIGLRGHRIMLCGGVGPPSGESRGARHRDLKDTSMHNDQKDDDTDDSIYSEEEVIYEKLQDKYSLL</sequence>
<evidence type="ECO:0000313" key="1">
    <source>
        <dbReference type="EMBL" id="KAI5657822.1"/>
    </source>
</evidence>
<dbReference type="Proteomes" id="UP001060085">
    <property type="component" value="Linkage Group LG06"/>
</dbReference>
<name>A0ACC0AA52_CATRO</name>
<accession>A0ACC0AA52</accession>
<organism evidence="1 2">
    <name type="scientific">Catharanthus roseus</name>
    <name type="common">Madagascar periwinkle</name>
    <name type="synonym">Vinca rosea</name>
    <dbReference type="NCBI Taxonomy" id="4058"/>
    <lineage>
        <taxon>Eukaryota</taxon>
        <taxon>Viridiplantae</taxon>
        <taxon>Streptophyta</taxon>
        <taxon>Embryophyta</taxon>
        <taxon>Tracheophyta</taxon>
        <taxon>Spermatophyta</taxon>
        <taxon>Magnoliopsida</taxon>
        <taxon>eudicotyledons</taxon>
        <taxon>Gunneridae</taxon>
        <taxon>Pentapetalae</taxon>
        <taxon>asterids</taxon>
        <taxon>lamiids</taxon>
        <taxon>Gentianales</taxon>
        <taxon>Apocynaceae</taxon>
        <taxon>Rauvolfioideae</taxon>
        <taxon>Vinceae</taxon>
        <taxon>Catharanthinae</taxon>
        <taxon>Catharanthus</taxon>
    </lineage>
</organism>
<protein>
    <submittedName>
        <fullName evidence="1">Uncharacterized protein</fullName>
    </submittedName>
</protein>
<comment type="caution">
    <text evidence="1">The sequence shown here is derived from an EMBL/GenBank/DDBJ whole genome shotgun (WGS) entry which is preliminary data.</text>
</comment>
<keyword evidence="2" id="KW-1185">Reference proteome</keyword>
<proteinExistence type="predicted"/>
<evidence type="ECO:0000313" key="2">
    <source>
        <dbReference type="Proteomes" id="UP001060085"/>
    </source>
</evidence>
<gene>
    <name evidence="1" type="ORF">M9H77_26615</name>
</gene>
<reference evidence="2" key="1">
    <citation type="journal article" date="2023" name="Nat. Plants">
        <title>Single-cell RNA sequencing provides a high-resolution roadmap for understanding the multicellular compartmentation of specialized metabolism.</title>
        <authorList>
            <person name="Sun S."/>
            <person name="Shen X."/>
            <person name="Li Y."/>
            <person name="Li Y."/>
            <person name="Wang S."/>
            <person name="Li R."/>
            <person name="Zhang H."/>
            <person name="Shen G."/>
            <person name="Guo B."/>
            <person name="Wei J."/>
            <person name="Xu J."/>
            <person name="St-Pierre B."/>
            <person name="Chen S."/>
            <person name="Sun C."/>
        </authorList>
    </citation>
    <scope>NUCLEOTIDE SEQUENCE [LARGE SCALE GENOMIC DNA]</scope>
</reference>
<dbReference type="EMBL" id="CM044706">
    <property type="protein sequence ID" value="KAI5657822.1"/>
    <property type="molecule type" value="Genomic_DNA"/>
</dbReference>